<dbReference type="Proteomes" id="UP000635606">
    <property type="component" value="Unassembled WGS sequence"/>
</dbReference>
<dbReference type="RefSeq" id="WP_203926676.1">
    <property type="nucleotide sequence ID" value="NZ_BOPH01000020.1"/>
</dbReference>
<comment type="caution">
    <text evidence="1">The sequence shown here is derived from an EMBL/GenBank/DDBJ whole genome shotgun (WGS) entry which is preliminary data.</text>
</comment>
<proteinExistence type="predicted"/>
<evidence type="ECO:0000313" key="1">
    <source>
        <dbReference type="EMBL" id="GIJ66709.1"/>
    </source>
</evidence>
<dbReference type="EMBL" id="BOPH01000020">
    <property type="protein sequence ID" value="GIJ66709.1"/>
    <property type="molecule type" value="Genomic_DNA"/>
</dbReference>
<keyword evidence="2" id="KW-1185">Reference proteome</keyword>
<accession>A0A8J3ZLW5</accession>
<evidence type="ECO:0008006" key="3">
    <source>
        <dbReference type="Google" id="ProtNLM"/>
    </source>
</evidence>
<name>A0A8J3ZLW5_9ACTN</name>
<sequence>MDPVDLDPFPVVWERWSVLAAVDAAATRGEDHNPDGASGTYYFPDVVGLGSYDHGGSWAQLVPVDDGRAVLFGYDRDYTRPEPTAGDAAPEWARAVVDDPRVWEETKYHLHRDRQAPRYLYWYDGASWFRERADGDDGRIDEVFDAEQTPLVLHDLLTQDLEYDPADDDEDDEVRAAIGRLVDAAHARRVDAAAVAAFLGRADVDVAPAVAMARRLGIAAAP</sequence>
<reference evidence="1" key="1">
    <citation type="submission" date="2021-01" db="EMBL/GenBank/DDBJ databases">
        <title>Whole genome shotgun sequence of Virgisporangium ochraceum NBRC 16418.</title>
        <authorList>
            <person name="Komaki H."/>
            <person name="Tamura T."/>
        </authorList>
    </citation>
    <scope>NUCLEOTIDE SEQUENCE</scope>
    <source>
        <strain evidence="1">NBRC 16418</strain>
    </source>
</reference>
<dbReference type="AlphaFoldDB" id="A0A8J3ZLW5"/>
<protein>
    <recommendedName>
        <fullName evidence="3">Proteophosphoglycan 5</fullName>
    </recommendedName>
</protein>
<organism evidence="1 2">
    <name type="scientific">Virgisporangium ochraceum</name>
    <dbReference type="NCBI Taxonomy" id="65505"/>
    <lineage>
        <taxon>Bacteria</taxon>
        <taxon>Bacillati</taxon>
        <taxon>Actinomycetota</taxon>
        <taxon>Actinomycetes</taxon>
        <taxon>Micromonosporales</taxon>
        <taxon>Micromonosporaceae</taxon>
        <taxon>Virgisporangium</taxon>
    </lineage>
</organism>
<evidence type="ECO:0000313" key="2">
    <source>
        <dbReference type="Proteomes" id="UP000635606"/>
    </source>
</evidence>
<gene>
    <name evidence="1" type="ORF">Voc01_016260</name>
</gene>